<name>A0AAE1G5Z5_PETCI</name>
<accession>A0AAE1G5Z5</accession>
<gene>
    <name evidence="1" type="ORF">Pcinc_008765</name>
</gene>
<reference evidence="1" key="1">
    <citation type="submission" date="2023-10" db="EMBL/GenBank/DDBJ databases">
        <title>Genome assemblies of two species of porcelain crab, Petrolisthes cinctipes and Petrolisthes manimaculis (Anomura: Porcellanidae).</title>
        <authorList>
            <person name="Angst P."/>
        </authorList>
    </citation>
    <scope>NUCLEOTIDE SEQUENCE</scope>
    <source>
        <strain evidence="1">PB745_01</strain>
        <tissue evidence="1">Gill</tissue>
    </source>
</reference>
<dbReference type="Proteomes" id="UP001286313">
    <property type="component" value="Unassembled WGS sequence"/>
</dbReference>
<sequence length="75" mass="8256">MEAPDDPLYTPALLPSRATCCLPWGTPGRIRSSCRLMVLLSQPAIMMWVSLGGVSAPDNNRYHSQDLPHELPGEH</sequence>
<proteinExistence type="predicted"/>
<protein>
    <submittedName>
        <fullName evidence="1">Uncharacterized protein</fullName>
    </submittedName>
</protein>
<organism evidence="1 2">
    <name type="scientific">Petrolisthes cinctipes</name>
    <name type="common">Flat porcelain crab</name>
    <dbReference type="NCBI Taxonomy" id="88211"/>
    <lineage>
        <taxon>Eukaryota</taxon>
        <taxon>Metazoa</taxon>
        <taxon>Ecdysozoa</taxon>
        <taxon>Arthropoda</taxon>
        <taxon>Crustacea</taxon>
        <taxon>Multicrustacea</taxon>
        <taxon>Malacostraca</taxon>
        <taxon>Eumalacostraca</taxon>
        <taxon>Eucarida</taxon>
        <taxon>Decapoda</taxon>
        <taxon>Pleocyemata</taxon>
        <taxon>Anomura</taxon>
        <taxon>Galatheoidea</taxon>
        <taxon>Porcellanidae</taxon>
        <taxon>Petrolisthes</taxon>
    </lineage>
</organism>
<evidence type="ECO:0000313" key="2">
    <source>
        <dbReference type="Proteomes" id="UP001286313"/>
    </source>
</evidence>
<comment type="caution">
    <text evidence="1">The sequence shown here is derived from an EMBL/GenBank/DDBJ whole genome shotgun (WGS) entry which is preliminary data.</text>
</comment>
<evidence type="ECO:0000313" key="1">
    <source>
        <dbReference type="EMBL" id="KAK3887114.1"/>
    </source>
</evidence>
<dbReference type="AlphaFoldDB" id="A0AAE1G5Z5"/>
<keyword evidence="2" id="KW-1185">Reference proteome</keyword>
<dbReference type="EMBL" id="JAWQEG010000649">
    <property type="protein sequence ID" value="KAK3887114.1"/>
    <property type="molecule type" value="Genomic_DNA"/>
</dbReference>